<dbReference type="EMBL" id="FQXG01000010">
    <property type="protein sequence ID" value="SHI20765.1"/>
    <property type="molecule type" value="Genomic_DNA"/>
</dbReference>
<dbReference type="Pfam" id="PF13664">
    <property type="entry name" value="DUF4149"/>
    <property type="match status" value="1"/>
</dbReference>
<evidence type="ECO:0000313" key="7">
    <source>
        <dbReference type="EMBL" id="SHI20765.1"/>
    </source>
</evidence>
<keyword evidence="3 5" id="KW-1133">Transmembrane helix</keyword>
<dbReference type="InterPro" id="IPR025423">
    <property type="entry name" value="TMEM205-like"/>
</dbReference>
<evidence type="ECO:0000256" key="5">
    <source>
        <dbReference type="SAM" id="Phobius"/>
    </source>
</evidence>
<evidence type="ECO:0000256" key="4">
    <source>
        <dbReference type="ARBA" id="ARBA00023136"/>
    </source>
</evidence>
<feature type="transmembrane region" description="Helical" evidence="5">
    <location>
        <begin position="50"/>
        <end position="68"/>
    </location>
</feature>
<protein>
    <recommendedName>
        <fullName evidence="6">TMEM205-like domain-containing protein</fullName>
    </recommendedName>
</protein>
<feature type="transmembrane region" description="Helical" evidence="5">
    <location>
        <begin position="74"/>
        <end position="92"/>
    </location>
</feature>
<feature type="domain" description="TMEM205-like" evidence="6">
    <location>
        <begin position="11"/>
        <end position="102"/>
    </location>
</feature>
<proteinExistence type="predicted"/>
<evidence type="ECO:0000256" key="2">
    <source>
        <dbReference type="ARBA" id="ARBA00022692"/>
    </source>
</evidence>
<keyword evidence="4 5" id="KW-0472">Membrane</keyword>
<gene>
    <name evidence="7" type="ORF">SAMN02745129_0034</name>
</gene>
<keyword evidence="8" id="KW-1185">Reference proteome</keyword>
<dbReference type="STRING" id="299255.SAMN02745129_0034"/>
<evidence type="ECO:0000256" key="3">
    <source>
        <dbReference type="ARBA" id="ARBA00022989"/>
    </source>
</evidence>
<feature type="transmembrane region" description="Helical" evidence="5">
    <location>
        <begin position="113"/>
        <end position="133"/>
    </location>
</feature>
<name>A0A1M5Z961_9GAMM</name>
<reference evidence="7 8" key="1">
    <citation type="submission" date="2016-11" db="EMBL/GenBank/DDBJ databases">
        <authorList>
            <person name="Jaros S."/>
            <person name="Januszkiewicz K."/>
            <person name="Wedrychowicz H."/>
        </authorList>
    </citation>
    <scope>NUCLEOTIDE SEQUENCE [LARGE SCALE GENOMIC DNA]</scope>
    <source>
        <strain evidence="7 8">DSM 16917</strain>
    </source>
</reference>
<dbReference type="AlphaFoldDB" id="A0A1M5Z961"/>
<evidence type="ECO:0000259" key="6">
    <source>
        <dbReference type="Pfam" id="PF13664"/>
    </source>
</evidence>
<feature type="transmembrane region" description="Helical" evidence="5">
    <location>
        <begin position="6"/>
        <end position="30"/>
    </location>
</feature>
<dbReference type="Proteomes" id="UP000184268">
    <property type="component" value="Unassembled WGS sequence"/>
</dbReference>
<accession>A0A1M5Z961</accession>
<evidence type="ECO:0000256" key="1">
    <source>
        <dbReference type="ARBA" id="ARBA00004370"/>
    </source>
</evidence>
<organism evidence="7 8">
    <name type="scientific">Ferrimonas marina</name>
    <dbReference type="NCBI Taxonomy" id="299255"/>
    <lineage>
        <taxon>Bacteria</taxon>
        <taxon>Pseudomonadati</taxon>
        <taxon>Pseudomonadota</taxon>
        <taxon>Gammaproteobacteria</taxon>
        <taxon>Alteromonadales</taxon>
        <taxon>Ferrimonadaceae</taxon>
        <taxon>Ferrimonas</taxon>
    </lineage>
</organism>
<comment type="subcellular location">
    <subcellularLocation>
        <location evidence="1">Membrane</location>
    </subcellularLocation>
</comment>
<keyword evidence="2 5" id="KW-0812">Transmembrane</keyword>
<dbReference type="GO" id="GO:0016020">
    <property type="term" value="C:membrane"/>
    <property type="evidence" value="ECO:0007669"/>
    <property type="project" value="UniProtKB-SubCell"/>
</dbReference>
<dbReference type="RefSeq" id="WP_067661498.1">
    <property type="nucleotide sequence ID" value="NZ_FQXG01000010.1"/>
</dbReference>
<evidence type="ECO:0000313" key="8">
    <source>
        <dbReference type="Proteomes" id="UP000184268"/>
    </source>
</evidence>
<sequence>MTLFQSLYAMMLAVILGGMLTFQLLFAPLLFSKLELPTARAFIRAFFPWYYLYFAALTAVALLLRYSAQFYGDAWVLLGCLLGFLLSGAILMPAANAASDAGDRRRFSWVHRLSVAINTVQLGAFVLLGFWFIH</sequence>